<sequence>MVGRQPMLWAIPPRDVKCDVPALAGRLGVSEGDAARLAERMPVLLALEPGALALSVSAAAAASGVGEAVLLDLVARHPPLVALTAGMLAGALEALGAELGVGPEGAVRLVARQPTLLLTAAGNVAAAAELLAEVLGCSLEEGLRLLCDQPWLLYDQTHESLAARLAQLGGLFGGGAEEGREIALQQPALLALSPATLGAVLAAFESQLGQAPADAAPLLLSDPGGSVVAGYFGGSAVGARLAEAWASQLRMAPDAVAALVAAQPALVEVPPNVLRARLEGLGALLGAPSVAVAQLVLKHAALAAVPPNATITRAKNLATALGCSMARAAELVAKAPAVLAVPLEELRAVRIEAAAAAAALGRAGGAGGGGDGGPLHERLLDVCAAYEFFTGQWLAAQAKQASPARDTSFSMLHR</sequence>
<gene>
    <name evidence="1" type="ORF">MNEG_3000</name>
</gene>
<proteinExistence type="predicted"/>
<dbReference type="InterPro" id="IPR038538">
    <property type="entry name" value="MTERF_sf"/>
</dbReference>
<evidence type="ECO:0000313" key="2">
    <source>
        <dbReference type="Proteomes" id="UP000054498"/>
    </source>
</evidence>
<dbReference type="GeneID" id="25735878"/>
<reference evidence="1 2" key="1">
    <citation type="journal article" date="2013" name="BMC Genomics">
        <title>Reconstruction of the lipid metabolism for the microalga Monoraphidium neglectum from its genome sequence reveals characteristics suitable for biofuel production.</title>
        <authorList>
            <person name="Bogen C."/>
            <person name="Al-Dilaimi A."/>
            <person name="Albersmeier A."/>
            <person name="Wichmann J."/>
            <person name="Grundmann M."/>
            <person name="Rupp O."/>
            <person name="Lauersen K.J."/>
            <person name="Blifernez-Klassen O."/>
            <person name="Kalinowski J."/>
            <person name="Goesmann A."/>
            <person name="Mussgnug J.H."/>
            <person name="Kruse O."/>
        </authorList>
    </citation>
    <scope>NUCLEOTIDE SEQUENCE [LARGE SCALE GENOMIC DNA]</scope>
    <source>
        <strain evidence="1 2">SAG 48.87</strain>
    </source>
</reference>
<dbReference type="KEGG" id="mng:MNEG_3000"/>
<protein>
    <submittedName>
        <fullName evidence="1">Uncharacterized protein</fullName>
    </submittedName>
</protein>
<dbReference type="EMBL" id="KK100580">
    <property type="protein sequence ID" value="KIZ04962.1"/>
    <property type="molecule type" value="Genomic_DNA"/>
</dbReference>
<name>A0A0D2MWZ6_9CHLO</name>
<organism evidence="1 2">
    <name type="scientific">Monoraphidium neglectum</name>
    <dbReference type="NCBI Taxonomy" id="145388"/>
    <lineage>
        <taxon>Eukaryota</taxon>
        <taxon>Viridiplantae</taxon>
        <taxon>Chlorophyta</taxon>
        <taxon>core chlorophytes</taxon>
        <taxon>Chlorophyceae</taxon>
        <taxon>CS clade</taxon>
        <taxon>Sphaeropleales</taxon>
        <taxon>Selenastraceae</taxon>
        <taxon>Monoraphidium</taxon>
    </lineage>
</organism>
<accession>A0A0D2MWZ6</accession>
<dbReference type="OrthoDB" id="543569at2759"/>
<evidence type="ECO:0000313" key="1">
    <source>
        <dbReference type="EMBL" id="KIZ04962.1"/>
    </source>
</evidence>
<keyword evidence="2" id="KW-1185">Reference proteome</keyword>
<dbReference type="Gene3D" id="1.25.70.10">
    <property type="entry name" value="Transcription termination factor 3, mitochondrial"/>
    <property type="match status" value="2"/>
</dbReference>
<dbReference type="RefSeq" id="XP_013903981.1">
    <property type="nucleotide sequence ID" value="XM_014048527.1"/>
</dbReference>
<dbReference type="Proteomes" id="UP000054498">
    <property type="component" value="Unassembled WGS sequence"/>
</dbReference>
<dbReference type="AlphaFoldDB" id="A0A0D2MWZ6"/>